<evidence type="ECO:0000259" key="6">
    <source>
        <dbReference type="PROSITE" id="PS50102"/>
    </source>
</evidence>
<dbReference type="PROSITE" id="PS51375">
    <property type="entry name" value="PPR"/>
    <property type="match status" value="14"/>
</dbReference>
<dbReference type="SMART" id="SM00360">
    <property type="entry name" value="RRM"/>
    <property type="match status" value="1"/>
</dbReference>
<dbReference type="SUPFAM" id="SSF81901">
    <property type="entry name" value="HCP-like"/>
    <property type="match status" value="1"/>
</dbReference>
<dbReference type="GO" id="GO:0003723">
    <property type="term" value="F:RNA binding"/>
    <property type="evidence" value="ECO:0007669"/>
    <property type="project" value="UniProtKB-UniRule"/>
</dbReference>
<dbReference type="InterPro" id="IPR033443">
    <property type="entry name" value="PROP1-like_PPR_dom"/>
</dbReference>
<evidence type="ECO:0000256" key="2">
    <source>
        <dbReference type="ARBA" id="ARBA00022737"/>
    </source>
</evidence>
<dbReference type="Gene3D" id="3.30.70.330">
    <property type="match status" value="1"/>
</dbReference>
<evidence type="ECO:0000313" key="7">
    <source>
        <dbReference type="EMBL" id="CAI9091390.1"/>
    </source>
</evidence>
<sequence>MDIFTLSSTAHYPTHTPQPFPATMLAAVRPHHSHRPTVFSLKQSSDPPDDTPSSTSLRRPATHKPPKTPITSTDNSKLRKKNPLKDLLLTQNSTTPAPVTVPSLPLHTLTSKLRLSSKLSPPPPVIPEEIPSGDTDILEGSEISVENEDNGQLRNDFVEKGKIFVGNLPLWIKKNEVAEFFRQFGPIENVILIKGYNETDRNMGFGFVIYGGPTAEKAAMKAVEFDGVEFHGRVLTVKLDNGRRLKEKTEERIRWVEGKVDGKVHKSNWHQEREGSRMELRKVIESHPENWQAVVTAFEKIKKPSRREFGLMIKYYARRGDVHRARETFERMRTRGIEPSSHVFTSLVHAYAVGRDMDEALSCVRKMKDEGVETTLVTYSILVGGFAKVGKIDKVTEFWFKEAKQRFGTLNAIIYGNIIYAYCQSGDMERAEALVREMEEDGIDAPIGIYHTMMDGYTMIGNEHKCLTVFERLKECGFTPSVISYGCLINLYVKVGKVSKALEVSEMMKSGHIKHNMKTYSMLINGFIQLEDWSNAFAIYEDVIRDGLRPDVILYNNIIRAFCGMGNMDRALCTVEEMKRERHRPTSRTFMPIIHAFARRGDMRRALDVFDMMRMSGCIPTVHTFNALLVGLVEKRQMDKAVETLDEMILAGISPNEHTYTTIMHGYASVGDIGKAFEYFSKLKEEGLKLDVFTYEALLKACCKSGRMQSALAVTKEMSQQGISRNTFVYNILIDGWARRGDVWEAADLMQQMKTEGVQPDIHTYTSFINACCKAGDMTRATDAIEEMEALRIMPNVKTYTTLIKGWARASRPERALKCFEDMKQNGLKPDKAVYHCLMTSLLSRATMTEEYIHTGILSICAEMVESAITVDMGTAVHWSTCLHKIERFGGEITEALQKTFPPDWNSHKVLNTISDGNDNNYYELDNAVNDDTDSDVNSDTEDDFSFDDRS</sequence>
<dbReference type="SUPFAM" id="SSF54928">
    <property type="entry name" value="RNA-binding domain, RBD"/>
    <property type="match status" value="1"/>
</dbReference>
<feature type="compositionally biased region" description="Acidic residues" evidence="5">
    <location>
        <begin position="929"/>
        <end position="951"/>
    </location>
</feature>
<protein>
    <submittedName>
        <fullName evidence="7">OLC1v1026411C2</fullName>
    </submittedName>
</protein>
<dbReference type="Pfam" id="PF01535">
    <property type="entry name" value="PPR"/>
    <property type="match status" value="2"/>
</dbReference>
<keyword evidence="8" id="KW-1185">Reference proteome</keyword>
<name>A0AAV1C721_OLDCO</name>
<feature type="domain" description="RRM" evidence="6">
    <location>
        <begin position="161"/>
        <end position="242"/>
    </location>
</feature>
<evidence type="ECO:0000256" key="1">
    <source>
        <dbReference type="ARBA" id="ARBA00007626"/>
    </source>
</evidence>
<gene>
    <name evidence="7" type="ORF">OLC1_LOCUS3327</name>
</gene>
<dbReference type="Gene3D" id="1.25.40.10">
    <property type="entry name" value="Tetratricopeptide repeat domain"/>
    <property type="match status" value="5"/>
</dbReference>
<dbReference type="PANTHER" id="PTHR47939:SF1">
    <property type="entry name" value="OS04G0684500 PROTEIN"/>
    <property type="match status" value="1"/>
</dbReference>
<keyword evidence="2" id="KW-0677">Repeat</keyword>
<comment type="similarity">
    <text evidence="1">Belongs to the PPR family. P subfamily.</text>
</comment>
<feature type="repeat" description="PPR" evidence="4">
    <location>
        <begin position="621"/>
        <end position="655"/>
    </location>
</feature>
<dbReference type="Pfam" id="PF13041">
    <property type="entry name" value="PPR_2"/>
    <property type="match status" value="5"/>
</dbReference>
<evidence type="ECO:0000256" key="4">
    <source>
        <dbReference type="PROSITE-ProRule" id="PRU00708"/>
    </source>
</evidence>
<feature type="repeat" description="PPR" evidence="4">
    <location>
        <begin position="481"/>
        <end position="515"/>
    </location>
</feature>
<dbReference type="PROSITE" id="PS50102">
    <property type="entry name" value="RRM"/>
    <property type="match status" value="1"/>
</dbReference>
<dbReference type="Pfam" id="PF00076">
    <property type="entry name" value="RRM_1"/>
    <property type="match status" value="1"/>
</dbReference>
<feature type="repeat" description="PPR" evidence="4">
    <location>
        <begin position="411"/>
        <end position="445"/>
    </location>
</feature>
<organism evidence="7 8">
    <name type="scientific">Oldenlandia corymbosa var. corymbosa</name>
    <dbReference type="NCBI Taxonomy" id="529605"/>
    <lineage>
        <taxon>Eukaryota</taxon>
        <taxon>Viridiplantae</taxon>
        <taxon>Streptophyta</taxon>
        <taxon>Embryophyta</taxon>
        <taxon>Tracheophyta</taxon>
        <taxon>Spermatophyta</taxon>
        <taxon>Magnoliopsida</taxon>
        <taxon>eudicotyledons</taxon>
        <taxon>Gunneridae</taxon>
        <taxon>Pentapetalae</taxon>
        <taxon>asterids</taxon>
        <taxon>lamiids</taxon>
        <taxon>Gentianales</taxon>
        <taxon>Rubiaceae</taxon>
        <taxon>Rubioideae</taxon>
        <taxon>Spermacoceae</taxon>
        <taxon>Hedyotis-Oldenlandia complex</taxon>
        <taxon>Oldenlandia</taxon>
    </lineage>
</organism>
<feature type="region of interest" description="Disordered" evidence="5">
    <location>
        <begin position="31"/>
        <end position="82"/>
    </location>
</feature>
<feature type="repeat" description="PPR" evidence="4">
    <location>
        <begin position="340"/>
        <end position="374"/>
    </location>
</feature>
<dbReference type="EMBL" id="OX459118">
    <property type="protein sequence ID" value="CAI9091390.1"/>
    <property type="molecule type" value="Genomic_DNA"/>
</dbReference>
<feature type="repeat" description="PPR" evidence="4">
    <location>
        <begin position="446"/>
        <end position="480"/>
    </location>
</feature>
<feature type="repeat" description="PPR" evidence="4">
    <location>
        <begin position="586"/>
        <end position="620"/>
    </location>
</feature>
<dbReference type="CDD" id="cd00590">
    <property type="entry name" value="RRM_SF"/>
    <property type="match status" value="1"/>
</dbReference>
<feature type="repeat" description="PPR" evidence="4">
    <location>
        <begin position="516"/>
        <end position="550"/>
    </location>
</feature>
<dbReference type="PANTHER" id="PTHR47939">
    <property type="entry name" value="MEMBRANE-ASSOCIATED SALT-INDUCIBLE PROTEIN-LIKE"/>
    <property type="match status" value="1"/>
</dbReference>
<feature type="repeat" description="PPR" evidence="4">
    <location>
        <begin position="691"/>
        <end position="725"/>
    </location>
</feature>
<dbReference type="Proteomes" id="UP001161247">
    <property type="component" value="Chromosome 1"/>
</dbReference>
<feature type="repeat" description="PPR" evidence="4">
    <location>
        <begin position="551"/>
        <end position="585"/>
    </location>
</feature>
<dbReference type="Pfam" id="PF17177">
    <property type="entry name" value="PPR_long"/>
    <property type="match status" value="1"/>
</dbReference>
<dbReference type="InterPro" id="IPR000504">
    <property type="entry name" value="RRM_dom"/>
</dbReference>
<keyword evidence="3" id="KW-0694">RNA-binding</keyword>
<feature type="repeat" description="PPR" evidence="4">
    <location>
        <begin position="761"/>
        <end position="795"/>
    </location>
</feature>
<feature type="repeat" description="PPR" evidence="4">
    <location>
        <begin position="305"/>
        <end position="339"/>
    </location>
</feature>
<feature type="region of interest" description="Disordered" evidence="5">
    <location>
        <begin position="928"/>
        <end position="951"/>
    </location>
</feature>
<dbReference type="AlphaFoldDB" id="A0AAV1C721"/>
<evidence type="ECO:0000256" key="5">
    <source>
        <dbReference type="SAM" id="MobiDB-lite"/>
    </source>
</evidence>
<dbReference type="InterPro" id="IPR002885">
    <property type="entry name" value="PPR_rpt"/>
</dbReference>
<proteinExistence type="inferred from homology"/>
<accession>A0AAV1C721</accession>
<dbReference type="InterPro" id="IPR050667">
    <property type="entry name" value="PPR-containing_protein"/>
</dbReference>
<evidence type="ECO:0000313" key="8">
    <source>
        <dbReference type="Proteomes" id="UP001161247"/>
    </source>
</evidence>
<dbReference type="InterPro" id="IPR011990">
    <property type="entry name" value="TPR-like_helical_dom_sf"/>
</dbReference>
<dbReference type="InterPro" id="IPR012677">
    <property type="entry name" value="Nucleotide-bd_a/b_plait_sf"/>
</dbReference>
<dbReference type="InterPro" id="IPR035979">
    <property type="entry name" value="RBD_domain_sf"/>
</dbReference>
<evidence type="ECO:0000256" key="3">
    <source>
        <dbReference type="PROSITE-ProRule" id="PRU00176"/>
    </source>
</evidence>
<feature type="repeat" description="PPR" evidence="4">
    <location>
        <begin position="656"/>
        <end position="690"/>
    </location>
</feature>
<feature type="repeat" description="PPR" evidence="4">
    <location>
        <begin position="726"/>
        <end position="760"/>
    </location>
</feature>
<dbReference type="Pfam" id="PF12854">
    <property type="entry name" value="PPR_1"/>
    <property type="match status" value="1"/>
</dbReference>
<reference evidence="7" key="1">
    <citation type="submission" date="2023-03" db="EMBL/GenBank/DDBJ databases">
        <authorList>
            <person name="Julca I."/>
        </authorList>
    </citation>
    <scope>NUCLEOTIDE SEQUENCE</scope>
</reference>
<dbReference type="NCBIfam" id="TIGR00756">
    <property type="entry name" value="PPR"/>
    <property type="match status" value="14"/>
</dbReference>
<feature type="repeat" description="PPR" evidence="4">
    <location>
        <begin position="796"/>
        <end position="830"/>
    </location>
</feature>